<accession>A0ABR1C2G6</accession>
<evidence type="ECO:0000256" key="1">
    <source>
        <dbReference type="SAM" id="MobiDB-lite"/>
    </source>
</evidence>
<reference evidence="2 3" key="1">
    <citation type="submission" date="2023-08" db="EMBL/GenBank/DDBJ databases">
        <title>A Necator americanus chromosomal reference genome.</title>
        <authorList>
            <person name="Ilik V."/>
            <person name="Petrzelkova K.J."/>
            <person name="Pardy F."/>
            <person name="Fuh T."/>
            <person name="Niatou-Singa F.S."/>
            <person name="Gouil Q."/>
            <person name="Baker L."/>
            <person name="Ritchie M.E."/>
            <person name="Jex A.R."/>
            <person name="Gazzola D."/>
            <person name="Li H."/>
            <person name="Toshio Fujiwara R."/>
            <person name="Zhan B."/>
            <person name="Aroian R.V."/>
            <person name="Pafco B."/>
            <person name="Schwarz E.M."/>
        </authorList>
    </citation>
    <scope>NUCLEOTIDE SEQUENCE [LARGE SCALE GENOMIC DNA]</scope>
    <source>
        <strain evidence="2 3">Aroian</strain>
        <tissue evidence="2">Whole animal</tissue>
    </source>
</reference>
<dbReference type="Proteomes" id="UP001303046">
    <property type="component" value="Unassembled WGS sequence"/>
</dbReference>
<feature type="region of interest" description="Disordered" evidence="1">
    <location>
        <begin position="98"/>
        <end position="126"/>
    </location>
</feature>
<name>A0ABR1C2G6_NECAM</name>
<dbReference type="EMBL" id="JAVFWL010000002">
    <property type="protein sequence ID" value="KAK6732737.1"/>
    <property type="molecule type" value="Genomic_DNA"/>
</dbReference>
<evidence type="ECO:0000313" key="3">
    <source>
        <dbReference type="Proteomes" id="UP001303046"/>
    </source>
</evidence>
<gene>
    <name evidence="2" type="primary">Necator_chrII.g4642</name>
    <name evidence="2" type="ORF">RB195_016850</name>
</gene>
<feature type="compositionally biased region" description="Basic and acidic residues" evidence="1">
    <location>
        <begin position="110"/>
        <end position="119"/>
    </location>
</feature>
<evidence type="ECO:0000313" key="2">
    <source>
        <dbReference type="EMBL" id="KAK6732737.1"/>
    </source>
</evidence>
<sequence>MFCFLTYINLCKAAKFNRKADTSLAHQLLESTHLSQKSTLFKYEAKDVKKHVTKLMDLVHFHWPNERLPEDFNELLQIITLCSRRKVSAYEPTDQTNEDFWIQGSSQTMDKSKTTEKRSRNPKSVI</sequence>
<protein>
    <submittedName>
        <fullName evidence="2">Uncharacterized protein</fullName>
    </submittedName>
</protein>
<proteinExistence type="predicted"/>
<keyword evidence="3" id="KW-1185">Reference proteome</keyword>
<organism evidence="2 3">
    <name type="scientific">Necator americanus</name>
    <name type="common">Human hookworm</name>
    <dbReference type="NCBI Taxonomy" id="51031"/>
    <lineage>
        <taxon>Eukaryota</taxon>
        <taxon>Metazoa</taxon>
        <taxon>Ecdysozoa</taxon>
        <taxon>Nematoda</taxon>
        <taxon>Chromadorea</taxon>
        <taxon>Rhabditida</taxon>
        <taxon>Rhabditina</taxon>
        <taxon>Rhabditomorpha</taxon>
        <taxon>Strongyloidea</taxon>
        <taxon>Ancylostomatidae</taxon>
        <taxon>Bunostominae</taxon>
        <taxon>Necator</taxon>
    </lineage>
</organism>
<comment type="caution">
    <text evidence="2">The sequence shown here is derived from an EMBL/GenBank/DDBJ whole genome shotgun (WGS) entry which is preliminary data.</text>
</comment>